<protein>
    <recommendedName>
        <fullName evidence="5">RanBP2-type domain-containing protein</fullName>
    </recommendedName>
</protein>
<feature type="compositionally biased region" description="Low complexity" evidence="4">
    <location>
        <begin position="395"/>
        <end position="421"/>
    </location>
</feature>
<keyword evidence="7" id="KW-1185">Reference proteome</keyword>
<feature type="domain" description="RanBP2-type" evidence="5">
    <location>
        <begin position="917"/>
        <end position="942"/>
    </location>
</feature>
<keyword evidence="3" id="KW-0862">Zinc</keyword>
<feature type="domain" description="RanBP2-type" evidence="5">
    <location>
        <begin position="801"/>
        <end position="826"/>
    </location>
</feature>
<feature type="compositionally biased region" description="Basic and acidic residues" evidence="4">
    <location>
        <begin position="708"/>
        <end position="728"/>
    </location>
</feature>
<feature type="compositionally biased region" description="Polar residues" evidence="4">
    <location>
        <begin position="521"/>
        <end position="530"/>
    </location>
</feature>
<feature type="compositionally biased region" description="Basic and acidic residues" evidence="4">
    <location>
        <begin position="576"/>
        <end position="589"/>
    </location>
</feature>
<feature type="region of interest" description="Disordered" evidence="4">
    <location>
        <begin position="505"/>
        <end position="728"/>
    </location>
</feature>
<proteinExistence type="predicted"/>
<dbReference type="Pfam" id="PF00641">
    <property type="entry name" value="Zn_ribbon_RanBP"/>
    <property type="match status" value="2"/>
</dbReference>
<sequence length="943" mass="100378">MERSSSQRDLRAERLSRTPYSRPEPTRLRKSASMTPLATLKSIVNYVSSPFTRSSNVLPTHNNDLDVRITDVDQKSESGSEDEWNGDAPEPMQGQDVFSLASAAGRQGEEFDERAADWRAKGEKPGGRRQLTRLGLEAKSTVNDLGPPTPTAPGHFNFLKSSPSMPVLSSTNSSSSPQTKPSSTIKRAISPLVPTSSEIKHSTLPSRTPIPSFERNSPATPAAGVNGLSSSASSVALTAFLEAKKGQQMTSEDIRVNETLTENMKAESHIGSPTISGTSQKYGGWAAGSYSSGIKSSQTFDSLTFTPAKQTNGNNPNTPGTVFSIGTGPILTQQPSPYRQRYLGPGMSPRRMFPQHNKSSLKPLFNFGSTEEDGITKGKKRKVGEEEEMDIDQTSSSTHSSGLSKGLSSSSSMPSLSSLASPIIADKGKNKLSAPSHTPARPSPLSRNIASPGSVTSTPGGEQARRKAEAEALGKKRAAEIIMDIIDEEIGPVIPTRKAEPVIFNPYDRTSLNPSPAPAVPTSQASTAYAGSTPRKSSLKSSTSSPARRTPTRGAAAKLELHKEAMKGSKPLTTIERIKGVRPWEKGESPSKSSSQIETPPPDEDIIEIDELFDESQPPSEINSPAPPSPQPIVRSASSNIPTAETFKPFNPPSITFNTQPLPKSQPVPTIGSFDSPTRDSIISSSQTSSDNLISKPTFTFSKPASAESKEIDDVPRTGEEKKTEPRLDTSKIYLSAKDSALKIDKPALPFFTFTLPSGSLSSAKKEVLEEAKRRIYTAFTFTLTPRSTITPASTGIAPSTEWTCDLCMLKNPATATEKCEICETPKPDKSASAATATPSISFGLTSNPNTASASGDWTCPLCMLQNPASATEKCTVCATLKPGPITSTSGSGFGGFSGFGQGQNPAEAQKKSGEDGEWTCSLCMLNDPGSAKEKCTVCKTSR</sequence>
<evidence type="ECO:0000256" key="4">
    <source>
        <dbReference type="SAM" id="MobiDB-lite"/>
    </source>
</evidence>
<feature type="compositionally biased region" description="Basic and acidic residues" evidence="4">
    <location>
        <begin position="463"/>
        <end position="477"/>
    </location>
</feature>
<evidence type="ECO:0000313" key="7">
    <source>
        <dbReference type="Proteomes" id="UP001329825"/>
    </source>
</evidence>
<feature type="region of interest" description="Disordered" evidence="4">
    <location>
        <begin position="139"/>
        <end position="228"/>
    </location>
</feature>
<name>A0ABZ1D809_9TREE</name>
<gene>
    <name evidence="6" type="ORF">IL334_007205</name>
</gene>
<feature type="compositionally biased region" description="Low complexity" evidence="4">
    <location>
        <begin position="161"/>
        <end position="184"/>
    </location>
</feature>
<feature type="region of interest" description="Disordered" evidence="4">
    <location>
        <begin position="328"/>
        <end position="477"/>
    </location>
</feature>
<dbReference type="Gene3D" id="4.10.1060.10">
    <property type="entry name" value="Zinc finger, RanBP2-type"/>
    <property type="match status" value="2"/>
</dbReference>
<organism evidence="6 7">
    <name type="scientific">Kwoniella shivajii</name>
    <dbReference type="NCBI Taxonomy" id="564305"/>
    <lineage>
        <taxon>Eukaryota</taxon>
        <taxon>Fungi</taxon>
        <taxon>Dikarya</taxon>
        <taxon>Basidiomycota</taxon>
        <taxon>Agaricomycotina</taxon>
        <taxon>Tremellomycetes</taxon>
        <taxon>Tremellales</taxon>
        <taxon>Cryptococcaceae</taxon>
        <taxon>Kwoniella</taxon>
    </lineage>
</organism>
<feature type="compositionally biased region" description="Polar residues" evidence="4">
    <location>
        <begin position="445"/>
        <end position="460"/>
    </location>
</feature>
<dbReference type="SMART" id="SM00547">
    <property type="entry name" value="ZnF_RBZ"/>
    <property type="match status" value="3"/>
</dbReference>
<dbReference type="GeneID" id="87959335"/>
<feature type="compositionally biased region" description="Low complexity" evidence="4">
    <location>
        <begin position="532"/>
        <end position="557"/>
    </location>
</feature>
<dbReference type="InterPro" id="IPR001876">
    <property type="entry name" value="Znf_RanBP2"/>
</dbReference>
<evidence type="ECO:0000256" key="2">
    <source>
        <dbReference type="ARBA" id="ARBA00022771"/>
    </source>
</evidence>
<feature type="compositionally biased region" description="Acidic residues" evidence="4">
    <location>
        <begin position="601"/>
        <end position="614"/>
    </location>
</feature>
<feature type="compositionally biased region" description="Low complexity" evidence="4">
    <location>
        <begin position="681"/>
        <end position="695"/>
    </location>
</feature>
<feature type="domain" description="RanBP2-type" evidence="5">
    <location>
        <begin position="856"/>
        <end position="881"/>
    </location>
</feature>
<feature type="region of interest" description="Disordered" evidence="4">
    <location>
        <begin position="1"/>
        <end position="34"/>
    </location>
</feature>
<evidence type="ECO:0000313" key="6">
    <source>
        <dbReference type="EMBL" id="WRT70210.1"/>
    </source>
</evidence>
<reference evidence="6 7" key="1">
    <citation type="submission" date="2024-01" db="EMBL/GenBank/DDBJ databases">
        <title>Comparative genomics of Cryptococcus and Kwoniella reveals pathogenesis evolution and contrasting modes of karyotype evolution via chromosome fusion or intercentromeric recombination.</title>
        <authorList>
            <person name="Coelho M.A."/>
            <person name="David-Palma M."/>
            <person name="Shea T."/>
            <person name="Bowers K."/>
            <person name="McGinley-Smith S."/>
            <person name="Mohammad A.W."/>
            <person name="Gnirke A."/>
            <person name="Yurkov A.M."/>
            <person name="Nowrousian M."/>
            <person name="Sun S."/>
            <person name="Cuomo C.A."/>
            <person name="Heitman J."/>
        </authorList>
    </citation>
    <scope>NUCLEOTIDE SEQUENCE [LARGE SCALE GENOMIC DNA]</scope>
    <source>
        <strain evidence="6">CBS 11374</strain>
    </source>
</reference>
<keyword evidence="2" id="KW-0863">Zinc-finger</keyword>
<evidence type="ECO:0000256" key="1">
    <source>
        <dbReference type="ARBA" id="ARBA00022723"/>
    </source>
</evidence>
<dbReference type="RefSeq" id="XP_062794949.1">
    <property type="nucleotide sequence ID" value="XM_062938898.1"/>
</dbReference>
<feature type="compositionally biased region" description="Basic and acidic residues" evidence="4">
    <location>
        <begin position="1"/>
        <end position="16"/>
    </location>
</feature>
<feature type="compositionally biased region" description="Polar residues" evidence="4">
    <location>
        <begin position="653"/>
        <end position="663"/>
    </location>
</feature>
<feature type="region of interest" description="Disordered" evidence="4">
    <location>
        <begin position="73"/>
        <end position="94"/>
    </location>
</feature>
<dbReference type="Proteomes" id="UP001329825">
    <property type="component" value="Chromosome 10"/>
</dbReference>
<evidence type="ECO:0000256" key="3">
    <source>
        <dbReference type="ARBA" id="ARBA00022833"/>
    </source>
</evidence>
<keyword evidence="1" id="KW-0479">Metal-binding</keyword>
<evidence type="ECO:0000259" key="5">
    <source>
        <dbReference type="SMART" id="SM00547"/>
    </source>
</evidence>
<dbReference type="EMBL" id="CP141890">
    <property type="protein sequence ID" value="WRT70210.1"/>
    <property type="molecule type" value="Genomic_DNA"/>
</dbReference>
<accession>A0ABZ1D809</accession>